<feature type="coiled-coil region" evidence="5">
    <location>
        <begin position="730"/>
        <end position="785"/>
    </location>
</feature>
<dbReference type="Gene3D" id="2.10.110.10">
    <property type="entry name" value="Cysteine Rich Protein"/>
    <property type="match status" value="2"/>
</dbReference>
<dbReference type="Proteomes" id="UP001306508">
    <property type="component" value="Unassembled WGS sequence"/>
</dbReference>
<keyword evidence="10" id="KW-1185">Reference proteome</keyword>
<name>A0AAN8A768_9SACH</name>
<dbReference type="InterPro" id="IPR001781">
    <property type="entry name" value="Znf_LIM"/>
</dbReference>
<keyword evidence="2 4" id="KW-0479">Metal-binding</keyword>
<keyword evidence="5" id="KW-0175">Coiled coil</keyword>
<dbReference type="EMBL" id="JAWIZZ010000045">
    <property type="protein sequence ID" value="KAK5780122.1"/>
    <property type="molecule type" value="Genomic_DNA"/>
</dbReference>
<feature type="domain" description="Rho-GAP" evidence="8">
    <location>
        <begin position="914"/>
        <end position="1121"/>
    </location>
</feature>
<feature type="region of interest" description="Disordered" evidence="6">
    <location>
        <begin position="260"/>
        <end position="279"/>
    </location>
</feature>
<dbReference type="PROSITE" id="PS50238">
    <property type="entry name" value="RHOGAP"/>
    <property type="match status" value="1"/>
</dbReference>
<dbReference type="CDD" id="cd00159">
    <property type="entry name" value="RhoGAP"/>
    <property type="match status" value="1"/>
</dbReference>
<evidence type="ECO:0000259" key="7">
    <source>
        <dbReference type="PROSITE" id="PS50023"/>
    </source>
</evidence>
<dbReference type="GO" id="GO:0046872">
    <property type="term" value="F:metal ion binding"/>
    <property type="evidence" value="ECO:0007669"/>
    <property type="project" value="UniProtKB-KW"/>
</dbReference>
<dbReference type="PANTHER" id="PTHR23176:SF121">
    <property type="entry name" value="RHO-TYPE GTPASE-ACTIVATING PROTEIN 1-RELATED"/>
    <property type="match status" value="1"/>
</dbReference>
<dbReference type="PANTHER" id="PTHR23176">
    <property type="entry name" value="RHO/RAC/CDC GTPASE-ACTIVATING PROTEIN"/>
    <property type="match status" value="1"/>
</dbReference>
<feature type="compositionally biased region" description="Low complexity" evidence="6">
    <location>
        <begin position="309"/>
        <end position="318"/>
    </location>
</feature>
<dbReference type="InterPro" id="IPR050729">
    <property type="entry name" value="Rho-GAP"/>
</dbReference>
<feature type="compositionally biased region" description="Polar residues" evidence="6">
    <location>
        <begin position="664"/>
        <end position="691"/>
    </location>
</feature>
<dbReference type="GO" id="GO:0005938">
    <property type="term" value="C:cell cortex"/>
    <property type="evidence" value="ECO:0007669"/>
    <property type="project" value="UniProtKB-ARBA"/>
</dbReference>
<reference evidence="10" key="1">
    <citation type="submission" date="2023-07" db="EMBL/GenBank/DDBJ databases">
        <title>A draft genome of Kazachstania heterogenica Y-27499.</title>
        <authorList>
            <person name="Donic C."/>
            <person name="Kralova J.S."/>
            <person name="Fidel L."/>
            <person name="Ben-Dor S."/>
            <person name="Jung S."/>
        </authorList>
    </citation>
    <scope>NUCLEOTIDE SEQUENCE [LARGE SCALE GENOMIC DNA]</scope>
    <source>
        <strain evidence="10">Y27499</strain>
    </source>
</reference>
<dbReference type="PROSITE" id="PS50023">
    <property type="entry name" value="LIM_DOMAIN_2"/>
    <property type="match status" value="2"/>
</dbReference>
<dbReference type="GO" id="GO:0007165">
    <property type="term" value="P:signal transduction"/>
    <property type="evidence" value="ECO:0007669"/>
    <property type="project" value="InterPro"/>
</dbReference>
<dbReference type="Pfam" id="PF00412">
    <property type="entry name" value="LIM"/>
    <property type="match status" value="2"/>
</dbReference>
<feature type="region of interest" description="Disordered" evidence="6">
    <location>
        <begin position="640"/>
        <end position="691"/>
    </location>
</feature>
<evidence type="ECO:0000256" key="5">
    <source>
        <dbReference type="SAM" id="Coils"/>
    </source>
</evidence>
<dbReference type="CDD" id="cd09395">
    <property type="entry name" value="LIM2_Rga"/>
    <property type="match status" value="1"/>
</dbReference>
<keyword evidence="1" id="KW-0343">GTPase activation</keyword>
<dbReference type="SMART" id="SM00132">
    <property type="entry name" value="LIM"/>
    <property type="match status" value="2"/>
</dbReference>
<evidence type="ECO:0000256" key="2">
    <source>
        <dbReference type="ARBA" id="ARBA00022723"/>
    </source>
</evidence>
<dbReference type="InterPro" id="IPR008936">
    <property type="entry name" value="Rho_GTPase_activation_prot"/>
</dbReference>
<feature type="region of interest" description="Disordered" evidence="6">
    <location>
        <begin position="590"/>
        <end position="615"/>
    </location>
</feature>
<dbReference type="PROSITE" id="PS00478">
    <property type="entry name" value="LIM_DOMAIN_1"/>
    <property type="match status" value="1"/>
</dbReference>
<keyword evidence="3 4" id="KW-0862">Zinc</keyword>
<evidence type="ECO:0000313" key="10">
    <source>
        <dbReference type="Proteomes" id="UP001306508"/>
    </source>
</evidence>
<evidence type="ECO:0000259" key="8">
    <source>
        <dbReference type="PROSITE" id="PS50238"/>
    </source>
</evidence>
<feature type="compositionally biased region" description="Polar residues" evidence="6">
    <location>
        <begin position="600"/>
        <end position="615"/>
    </location>
</feature>
<organism evidence="9 10">
    <name type="scientific">Arxiozyma heterogenica</name>
    <dbReference type="NCBI Taxonomy" id="278026"/>
    <lineage>
        <taxon>Eukaryota</taxon>
        <taxon>Fungi</taxon>
        <taxon>Dikarya</taxon>
        <taxon>Ascomycota</taxon>
        <taxon>Saccharomycotina</taxon>
        <taxon>Saccharomycetes</taxon>
        <taxon>Saccharomycetales</taxon>
        <taxon>Saccharomycetaceae</taxon>
        <taxon>Arxiozyma</taxon>
    </lineage>
</organism>
<evidence type="ECO:0008006" key="11">
    <source>
        <dbReference type="Google" id="ProtNLM"/>
    </source>
</evidence>
<proteinExistence type="predicted"/>
<dbReference type="InterPro" id="IPR000198">
    <property type="entry name" value="RhoGAP_dom"/>
</dbReference>
<feature type="compositionally biased region" description="Low complexity" evidence="6">
    <location>
        <begin position="590"/>
        <end position="599"/>
    </location>
</feature>
<dbReference type="SUPFAM" id="SSF48350">
    <property type="entry name" value="GTPase activation domain, GAP"/>
    <property type="match status" value="1"/>
</dbReference>
<evidence type="ECO:0000313" key="9">
    <source>
        <dbReference type="EMBL" id="KAK5780122.1"/>
    </source>
</evidence>
<keyword evidence="4" id="KW-0440">LIM domain</keyword>
<feature type="region of interest" description="Disordered" evidence="6">
    <location>
        <begin position="309"/>
        <end position="337"/>
    </location>
</feature>
<dbReference type="Pfam" id="PF00620">
    <property type="entry name" value="RhoGAP"/>
    <property type="match status" value="1"/>
</dbReference>
<dbReference type="GO" id="GO:0007010">
    <property type="term" value="P:cytoskeleton organization"/>
    <property type="evidence" value="ECO:0007669"/>
    <property type="project" value="UniProtKB-ARBA"/>
</dbReference>
<dbReference type="Gene3D" id="1.10.555.10">
    <property type="entry name" value="Rho GTPase activation protein"/>
    <property type="match status" value="1"/>
</dbReference>
<evidence type="ECO:0000256" key="1">
    <source>
        <dbReference type="ARBA" id="ARBA00022468"/>
    </source>
</evidence>
<sequence>MTEPQKQSKNSTLTCCQCHLDITDGKIYEIDDFKWHEDCFHCSRCHKKLQKNDDFITLPQNIEINDIKSCNLICNDCSRNCQHCGKPINDMAIILSSNEAYCQECFKCYKCGKLIEDLKYVKTRKGLYCINCHKILLAKKQLYKDKQSKQRQDKEQLPIYIQYQEREPTSVKQNTPESFILPKRSSMRPRNDYLFNNVNNYSTHRHSRSLSNSKFEQNILEQTSRLPSTSSGNSVNGLKINHSRSISLDDVLNATLQNDTSSLDDVEENNNDKDNITNDTKNFQQIEHFASKDIGSSRSYLTASTNSISNNSIATSNNPVSHNIPHDDEYSSPARSKTSISDITEKNNMNTLPKTPEINKRSLNVNQTIDLPLNSPMSIFQSNNSVIKKSHNNENERIEKRSSRIMDTSQENHINSLSSLNEGLALQFDSTNEQGSNMITPDTYIHSTNISKSKNINNSFITNGVGNTRSNSATNSGGKKLGRSLSLKSKNFFSHWKNKSHNVTTNDPNKVAEQHKSSWINNENFDTHSGWGVHSSHENDMYIKANKNTTGANKIPASSIRHSSRGKSDTLIYDSSQLLVNMNVTKPTNTTISSTSYSTPRNQHQRNNSNIWTDSRSTSGVAMFRTPPLDNQTMFRRMPQSVSSSISKHIPTSSESSILEKKQTTNLNESTPILTNGTKTDNFTSVEESSTSTINKDTLDIKITKTASQKSAQDTDSDSEDENKNFADSVEDMDIKLRKMKLELKEMEVSKQKLIIEIDSLRSQRDELVDEVRKLKQSKQEYFDEETNLSKHSNVGILNDGVNMTRKSLIGSDNEEIHSHSTLNGNKPKFWKIFGNNNSLHNTTENLNTTTHLSANKVNLTPSQNRARSNSENFSNNISNNGATSTVASLTSATSTEYKSVSDTSNSMSTYYNSTLYQYCLKSQNVLNVPDIIFKCIDFIETNKRNLETEGLYRKSGSLSLVEEVEKKLYTENSDLNLICDDVHVVTNVLKRFLRRLPDPIISFEIYDPLISLVKDDKLIEKLPLIQNEETDIDNNLFEFVKESITKLLRQLPQENIRVLSLIIKHINLVSQYHRFNLMNLHNLALVFTPSLMRDITGERDIEDMRERNYIVEFALLHKLI</sequence>
<protein>
    <recommendedName>
        <fullName evidence="11">RhoGAP-domain-containing protein</fullName>
    </recommendedName>
</protein>
<dbReference type="GO" id="GO:0005933">
    <property type="term" value="C:cellular bud"/>
    <property type="evidence" value="ECO:0007669"/>
    <property type="project" value="UniProtKB-ARBA"/>
</dbReference>
<dbReference type="GO" id="GO:0005096">
    <property type="term" value="F:GTPase activator activity"/>
    <property type="evidence" value="ECO:0007669"/>
    <property type="project" value="UniProtKB-KW"/>
</dbReference>
<gene>
    <name evidence="9" type="ORF">RI543_002664</name>
</gene>
<feature type="compositionally biased region" description="Low complexity" evidence="6">
    <location>
        <begin position="641"/>
        <end position="657"/>
    </location>
</feature>
<evidence type="ECO:0000256" key="3">
    <source>
        <dbReference type="ARBA" id="ARBA00022833"/>
    </source>
</evidence>
<feature type="domain" description="LIM zinc-binding" evidence="7">
    <location>
        <begin position="79"/>
        <end position="139"/>
    </location>
</feature>
<feature type="region of interest" description="Disordered" evidence="6">
    <location>
        <begin position="706"/>
        <end position="727"/>
    </location>
</feature>
<comment type="caution">
    <text evidence="9">The sequence shown here is derived from an EMBL/GenBank/DDBJ whole genome shotgun (WGS) entry which is preliminary data.</text>
</comment>
<feature type="domain" description="LIM zinc-binding" evidence="7">
    <location>
        <begin position="13"/>
        <end position="77"/>
    </location>
</feature>
<evidence type="ECO:0000256" key="6">
    <source>
        <dbReference type="SAM" id="MobiDB-lite"/>
    </source>
</evidence>
<accession>A0AAN8A768</accession>
<dbReference type="AlphaFoldDB" id="A0AAN8A768"/>
<dbReference type="SMART" id="SM00324">
    <property type="entry name" value="RhoGAP"/>
    <property type="match status" value="1"/>
</dbReference>
<evidence type="ECO:0000256" key="4">
    <source>
        <dbReference type="PROSITE-ProRule" id="PRU00125"/>
    </source>
</evidence>